<dbReference type="CDD" id="cd03194">
    <property type="entry name" value="GST_C_3"/>
    <property type="match status" value="1"/>
</dbReference>
<dbReference type="EMBL" id="SMFQ01000005">
    <property type="protein sequence ID" value="TCJ83251.1"/>
    <property type="molecule type" value="Genomic_DNA"/>
</dbReference>
<dbReference type="GO" id="GO:0006749">
    <property type="term" value="P:glutathione metabolic process"/>
    <property type="evidence" value="ECO:0007669"/>
    <property type="project" value="TreeGrafter"/>
</dbReference>
<dbReference type="Gene3D" id="1.20.1050.10">
    <property type="match status" value="1"/>
</dbReference>
<dbReference type="GO" id="GO:0004364">
    <property type="term" value="F:glutathione transferase activity"/>
    <property type="evidence" value="ECO:0007669"/>
    <property type="project" value="TreeGrafter"/>
</dbReference>
<dbReference type="InterPro" id="IPR004045">
    <property type="entry name" value="Glutathione_S-Trfase_N"/>
</dbReference>
<dbReference type="PANTHER" id="PTHR42673:SF4">
    <property type="entry name" value="MALEYLACETOACETATE ISOMERASE"/>
    <property type="match status" value="1"/>
</dbReference>
<reference evidence="2 3" key="1">
    <citation type="submission" date="2019-03" db="EMBL/GenBank/DDBJ databases">
        <title>Genomic Encyclopedia of Type Strains, Phase IV (KMG-IV): sequencing the most valuable type-strain genomes for metagenomic binning, comparative biology and taxonomic classification.</title>
        <authorList>
            <person name="Goeker M."/>
        </authorList>
    </citation>
    <scope>NUCLEOTIDE SEQUENCE [LARGE SCALE GENOMIC DNA]</scope>
    <source>
        <strain evidence="2 3">DSM 24830</strain>
    </source>
</reference>
<gene>
    <name evidence="2" type="ORF">EV695_3991</name>
</gene>
<sequence length="217" mass="25020">MSNLELIIGNKNYSTWSLRPWFFLKNLDVEFKEKLVFLFEDDTNDILSPYFSNDKVPVLLDDDLQIWDTLAIIEYVADKFPEKQGWPIDAKARAIARSTAAEMHSSFFALRNALPMNLRKHFPDYPINDDVKADIQRIYALWDYCRQNATVKGPWLMGEFSGVDAMYAPVVMRLQGYDVKLSGFAAEYAEHVSSNKFMQEWVAAGKQETQIIALDEV</sequence>
<name>A0A4R1EYY0_9GAMM</name>
<evidence type="ECO:0000313" key="2">
    <source>
        <dbReference type="EMBL" id="TCJ83251.1"/>
    </source>
</evidence>
<dbReference type="InterPro" id="IPR036282">
    <property type="entry name" value="Glutathione-S-Trfase_C_sf"/>
</dbReference>
<protein>
    <submittedName>
        <fullName evidence="2">Glutathione S-transferase</fullName>
    </submittedName>
</protein>
<dbReference type="Proteomes" id="UP000294887">
    <property type="component" value="Unassembled WGS sequence"/>
</dbReference>
<comment type="caution">
    <text evidence="2">The sequence shown here is derived from an EMBL/GenBank/DDBJ whole genome shotgun (WGS) entry which is preliminary data.</text>
</comment>
<dbReference type="RefSeq" id="WP_165874768.1">
    <property type="nucleotide sequence ID" value="NZ_BAAAFU010000007.1"/>
</dbReference>
<proteinExistence type="predicted"/>
<dbReference type="GO" id="GO:0016034">
    <property type="term" value="F:maleylacetoacetate isomerase activity"/>
    <property type="evidence" value="ECO:0007669"/>
    <property type="project" value="TreeGrafter"/>
</dbReference>
<dbReference type="InterPro" id="IPR036249">
    <property type="entry name" value="Thioredoxin-like_sf"/>
</dbReference>
<accession>A0A4R1EYY0</accession>
<organism evidence="2 3">
    <name type="scientific">Cocleimonas flava</name>
    <dbReference type="NCBI Taxonomy" id="634765"/>
    <lineage>
        <taxon>Bacteria</taxon>
        <taxon>Pseudomonadati</taxon>
        <taxon>Pseudomonadota</taxon>
        <taxon>Gammaproteobacteria</taxon>
        <taxon>Thiotrichales</taxon>
        <taxon>Thiotrichaceae</taxon>
        <taxon>Cocleimonas</taxon>
    </lineage>
</organism>
<dbReference type="Gene3D" id="3.40.30.10">
    <property type="entry name" value="Glutaredoxin"/>
    <property type="match status" value="1"/>
</dbReference>
<dbReference type="PANTHER" id="PTHR42673">
    <property type="entry name" value="MALEYLACETOACETATE ISOMERASE"/>
    <property type="match status" value="1"/>
</dbReference>
<dbReference type="SUPFAM" id="SSF52833">
    <property type="entry name" value="Thioredoxin-like"/>
    <property type="match status" value="1"/>
</dbReference>
<dbReference type="AlphaFoldDB" id="A0A4R1EYY0"/>
<keyword evidence="2" id="KW-0808">Transferase</keyword>
<evidence type="ECO:0000259" key="1">
    <source>
        <dbReference type="PROSITE" id="PS50404"/>
    </source>
</evidence>
<evidence type="ECO:0000313" key="3">
    <source>
        <dbReference type="Proteomes" id="UP000294887"/>
    </source>
</evidence>
<keyword evidence="3" id="KW-1185">Reference proteome</keyword>
<dbReference type="SUPFAM" id="SSF47616">
    <property type="entry name" value="GST C-terminal domain-like"/>
    <property type="match status" value="1"/>
</dbReference>
<dbReference type="GO" id="GO:0006559">
    <property type="term" value="P:L-phenylalanine catabolic process"/>
    <property type="evidence" value="ECO:0007669"/>
    <property type="project" value="TreeGrafter"/>
</dbReference>
<dbReference type="PROSITE" id="PS50404">
    <property type="entry name" value="GST_NTER"/>
    <property type="match status" value="1"/>
</dbReference>
<feature type="domain" description="GST N-terminal" evidence="1">
    <location>
        <begin position="4"/>
        <end position="84"/>
    </location>
</feature>
<dbReference type="Pfam" id="PF13409">
    <property type="entry name" value="GST_N_2"/>
    <property type="match status" value="1"/>
</dbReference>